<evidence type="ECO:0000256" key="4">
    <source>
        <dbReference type="ARBA" id="ARBA00023010"/>
    </source>
</evidence>
<keyword evidence="3 5" id="KW-0653">Protein transport</keyword>
<comment type="caution">
    <text evidence="6">The sequence shown here is derived from an EMBL/GenBank/DDBJ whole genome shotgun (WGS) entry which is preliminary data.</text>
</comment>
<keyword evidence="4 5" id="KW-0811">Translocation</keyword>
<accession>A0A0A6PLX8</accession>
<dbReference type="GO" id="GO:0005737">
    <property type="term" value="C:cytoplasm"/>
    <property type="evidence" value="ECO:0007669"/>
    <property type="project" value="UniProtKB-SubCell"/>
</dbReference>
<evidence type="ECO:0000256" key="3">
    <source>
        <dbReference type="ARBA" id="ARBA00022927"/>
    </source>
</evidence>
<dbReference type="EMBL" id="JSZA02000033">
    <property type="protein sequence ID" value="KHD08284.1"/>
    <property type="molecule type" value="Genomic_DNA"/>
</dbReference>
<evidence type="ECO:0000313" key="6">
    <source>
        <dbReference type="EMBL" id="KHD08284.1"/>
    </source>
</evidence>
<comment type="subunit">
    <text evidence="5">Homotetramer, a dimer of dimers. One homotetramer interacts with 1 SecA dimer.</text>
</comment>
<dbReference type="GO" id="GO:0051082">
    <property type="term" value="F:unfolded protein binding"/>
    <property type="evidence" value="ECO:0007669"/>
    <property type="project" value="InterPro"/>
</dbReference>
<dbReference type="InterPro" id="IPR003708">
    <property type="entry name" value="SecB"/>
</dbReference>
<protein>
    <recommendedName>
        <fullName evidence="5">Protein-export protein SecB</fullName>
    </recommendedName>
</protein>
<dbReference type="PRINTS" id="PR01594">
    <property type="entry name" value="SECBCHAPRONE"/>
</dbReference>
<dbReference type="Gene3D" id="3.10.420.10">
    <property type="entry name" value="SecB-like"/>
    <property type="match status" value="1"/>
</dbReference>
<comment type="function">
    <text evidence="5">One of the proteins required for the normal export of preproteins out of the cell cytoplasm. It is a molecular chaperone that binds to a subset of precursor proteins, maintaining them in a translocation-competent state. It also specifically binds to its receptor SecA.</text>
</comment>
<dbReference type="HAMAP" id="MF_00821">
    <property type="entry name" value="SecB"/>
    <property type="match status" value="1"/>
</dbReference>
<reference evidence="6 7" key="1">
    <citation type="journal article" date="2016" name="Front. Microbiol.">
        <title>Single-Cell (Meta-)Genomics of a Dimorphic Candidatus Thiomargarita nelsonii Reveals Genomic Plasticity.</title>
        <authorList>
            <person name="Flood B.E."/>
            <person name="Fliss P."/>
            <person name="Jones D.S."/>
            <person name="Dick G.J."/>
            <person name="Jain S."/>
            <person name="Kaster A.K."/>
            <person name="Winkel M."/>
            <person name="Mussmann M."/>
            <person name="Bailey J."/>
        </authorList>
    </citation>
    <scope>NUCLEOTIDE SEQUENCE [LARGE SCALE GENOMIC DNA]</scope>
    <source>
        <strain evidence="6">Hydrate Ridge</strain>
    </source>
</reference>
<dbReference type="InterPro" id="IPR035958">
    <property type="entry name" value="SecB-like_sf"/>
</dbReference>
<comment type="subcellular location">
    <subcellularLocation>
        <location evidence="5">Cytoplasm</location>
    </subcellularLocation>
</comment>
<comment type="similarity">
    <text evidence="1 5">Belongs to the SecB family.</text>
</comment>
<dbReference type="AlphaFoldDB" id="A0A0A6PLX8"/>
<keyword evidence="5" id="KW-0963">Cytoplasm</keyword>
<dbReference type="PANTHER" id="PTHR36918:SF1">
    <property type="entry name" value="PROTEIN-EXPORT PROTEIN SECB"/>
    <property type="match status" value="1"/>
</dbReference>
<dbReference type="GO" id="GO:0051262">
    <property type="term" value="P:protein tetramerization"/>
    <property type="evidence" value="ECO:0007669"/>
    <property type="project" value="InterPro"/>
</dbReference>
<sequence length="155" mass="17632">MSVENTQNPADAEQFGIQNVYIKDISFETPNSPQIFMEEWKPQMDMELSNNINKLQEDLFEVVLKITATVKVGEKTAFLIEVHQAGIFLIKGLAQDKLSYILNSYCPNILFPFARELITSTVTRGGFQPLLLAPINFETLYAQQQEEESQKNTPN</sequence>
<dbReference type="NCBIfam" id="TIGR00809">
    <property type="entry name" value="secB"/>
    <property type="match status" value="1"/>
</dbReference>
<dbReference type="SUPFAM" id="SSF54611">
    <property type="entry name" value="SecB-like"/>
    <property type="match status" value="1"/>
</dbReference>
<keyword evidence="2 5" id="KW-0813">Transport</keyword>
<dbReference type="GO" id="GO:0015031">
    <property type="term" value="P:protein transport"/>
    <property type="evidence" value="ECO:0007669"/>
    <property type="project" value="UniProtKB-UniRule"/>
</dbReference>
<dbReference type="Proteomes" id="UP000030428">
    <property type="component" value="Unassembled WGS sequence"/>
</dbReference>
<name>A0A0A6PLX8_9GAMM</name>
<dbReference type="NCBIfam" id="NF004393">
    <property type="entry name" value="PRK05751.1-4"/>
    <property type="match status" value="1"/>
</dbReference>
<evidence type="ECO:0000256" key="1">
    <source>
        <dbReference type="ARBA" id="ARBA00009990"/>
    </source>
</evidence>
<evidence type="ECO:0000256" key="2">
    <source>
        <dbReference type="ARBA" id="ARBA00022448"/>
    </source>
</evidence>
<dbReference type="PANTHER" id="PTHR36918">
    <property type="match status" value="1"/>
</dbReference>
<keyword evidence="5" id="KW-0143">Chaperone</keyword>
<evidence type="ECO:0000256" key="5">
    <source>
        <dbReference type="HAMAP-Rule" id="MF_00821"/>
    </source>
</evidence>
<evidence type="ECO:0000313" key="7">
    <source>
        <dbReference type="Proteomes" id="UP000030428"/>
    </source>
</evidence>
<dbReference type="NCBIfam" id="NF004392">
    <property type="entry name" value="PRK05751.1-3"/>
    <property type="match status" value="1"/>
</dbReference>
<proteinExistence type="inferred from homology"/>
<keyword evidence="7" id="KW-1185">Reference proteome</keyword>
<organism evidence="6 7">
    <name type="scientific">Candidatus Thiomargarita nelsonii</name>
    <dbReference type="NCBI Taxonomy" id="1003181"/>
    <lineage>
        <taxon>Bacteria</taxon>
        <taxon>Pseudomonadati</taxon>
        <taxon>Pseudomonadota</taxon>
        <taxon>Gammaproteobacteria</taxon>
        <taxon>Thiotrichales</taxon>
        <taxon>Thiotrichaceae</taxon>
        <taxon>Thiomargarita</taxon>
    </lineage>
</organism>
<dbReference type="GO" id="GO:0006457">
    <property type="term" value="P:protein folding"/>
    <property type="evidence" value="ECO:0007669"/>
    <property type="project" value="UniProtKB-UniRule"/>
</dbReference>
<gene>
    <name evidence="5" type="primary">secB</name>
    <name evidence="6" type="ORF">PN36_10955</name>
</gene>
<dbReference type="Pfam" id="PF02556">
    <property type="entry name" value="SecB"/>
    <property type="match status" value="1"/>
</dbReference>